<dbReference type="InterPro" id="IPR005491">
    <property type="entry name" value="ENT_dom"/>
</dbReference>
<dbReference type="InterPro" id="IPR018490">
    <property type="entry name" value="cNMP-bd_dom_sf"/>
</dbReference>
<dbReference type="PROSITE" id="PS51138">
    <property type="entry name" value="ENT"/>
    <property type="match status" value="1"/>
</dbReference>
<evidence type="ECO:0000313" key="7">
    <source>
        <dbReference type="Proteomes" id="UP000236527"/>
    </source>
</evidence>
<feature type="transmembrane region" description="Helical" evidence="2">
    <location>
        <begin position="91"/>
        <end position="110"/>
    </location>
</feature>
<keyword evidence="7" id="KW-1185">Reference proteome</keyword>
<dbReference type="InterPro" id="IPR050923">
    <property type="entry name" value="Cell_Proc_Reg/RNA_Proc"/>
</dbReference>
<evidence type="ECO:0000259" key="4">
    <source>
        <dbReference type="PROSITE" id="PS50042"/>
    </source>
</evidence>
<comment type="similarity">
    <text evidence="1">Belongs to the CpcE/RpcE/PecE family.</text>
</comment>
<accession>A0A2H6LNN5</accession>
<dbReference type="Gene3D" id="2.60.120.10">
    <property type="entry name" value="Jelly Rolls"/>
    <property type="match status" value="1"/>
</dbReference>
<dbReference type="PANTHER" id="PTHR23308">
    <property type="entry name" value="NUCLEAR INHIBITOR OF PROTEIN PHOSPHATASE-1"/>
    <property type="match status" value="1"/>
</dbReference>
<dbReference type="InterPro" id="IPR000595">
    <property type="entry name" value="cNMP-bd_dom"/>
</dbReference>
<proteinExistence type="inferred from homology"/>
<feature type="transmembrane region" description="Helical" evidence="2">
    <location>
        <begin position="50"/>
        <end position="71"/>
    </location>
</feature>
<dbReference type="InterPro" id="IPR008984">
    <property type="entry name" value="SMAD_FHA_dom_sf"/>
</dbReference>
<protein>
    <submittedName>
        <fullName evidence="6">Cyclic nucleotide-binding protein</fullName>
    </submittedName>
</protein>
<comment type="caution">
    <text evidence="6">The sequence shown here is derived from an EMBL/GenBank/DDBJ whole genome shotgun (WGS) entry which is preliminary data.</text>
</comment>
<dbReference type="PROSITE" id="PS00888">
    <property type="entry name" value="CNMP_BINDING_1"/>
    <property type="match status" value="1"/>
</dbReference>
<dbReference type="InterPro" id="IPR016024">
    <property type="entry name" value="ARM-type_fold"/>
</dbReference>
<gene>
    <name evidence="6" type="ORF">NCWK1_4616</name>
</gene>
<dbReference type="InterPro" id="IPR000253">
    <property type="entry name" value="FHA_dom"/>
</dbReference>
<evidence type="ECO:0000256" key="2">
    <source>
        <dbReference type="SAM" id="Phobius"/>
    </source>
</evidence>
<dbReference type="EMBL" id="BDGE01000091">
    <property type="protein sequence ID" value="GBE94835.1"/>
    <property type="molecule type" value="Genomic_DNA"/>
</dbReference>
<dbReference type="InterPro" id="IPR018488">
    <property type="entry name" value="cNMP-bd_CS"/>
</dbReference>
<dbReference type="SUPFAM" id="SSF51206">
    <property type="entry name" value="cAMP-binding domain-like"/>
    <property type="match status" value="1"/>
</dbReference>
<keyword evidence="2" id="KW-0472">Membrane</keyword>
<reference evidence="7" key="1">
    <citation type="journal article" date="2018" name="Genome Announc.">
        <title>Draft Genome Sequence of the Nitrogen-Fixing and Hormogonia-Inducing Cyanobacterium Nostoc cycadae Strain WK-1, Isolated from the Coralloid Roots of Cycas revoluta.</title>
        <authorList>
            <person name="Kanesaki Y."/>
            <person name="Hirose M."/>
            <person name="Hirose Y."/>
            <person name="Fujisawa T."/>
            <person name="Nakamura Y."/>
            <person name="Watanabe S."/>
            <person name="Matsunaga S."/>
            <person name="Uchida H."/>
            <person name="Murakami A."/>
        </authorList>
    </citation>
    <scope>NUCLEOTIDE SEQUENCE [LARGE SCALE GENOMIC DNA]</scope>
    <source>
        <strain evidence="7">WK-1</strain>
    </source>
</reference>
<evidence type="ECO:0000259" key="3">
    <source>
        <dbReference type="PROSITE" id="PS50006"/>
    </source>
</evidence>
<feature type="domain" description="ENT" evidence="5">
    <location>
        <begin position="194"/>
        <end position="281"/>
    </location>
</feature>
<evidence type="ECO:0000259" key="5">
    <source>
        <dbReference type="PROSITE" id="PS51138"/>
    </source>
</evidence>
<dbReference type="AlphaFoldDB" id="A0A2H6LNN5"/>
<dbReference type="SMART" id="SM00100">
    <property type="entry name" value="cNMP"/>
    <property type="match status" value="1"/>
</dbReference>
<organism evidence="6 7">
    <name type="scientific">Nostoc cycadae WK-1</name>
    <dbReference type="NCBI Taxonomy" id="1861711"/>
    <lineage>
        <taxon>Bacteria</taxon>
        <taxon>Bacillati</taxon>
        <taxon>Cyanobacteriota</taxon>
        <taxon>Cyanophyceae</taxon>
        <taxon>Nostocales</taxon>
        <taxon>Nostocaceae</taxon>
        <taxon>Nostoc</taxon>
    </lineage>
</organism>
<keyword evidence="2" id="KW-1133">Transmembrane helix</keyword>
<dbReference type="Pfam" id="PF00027">
    <property type="entry name" value="cNMP_binding"/>
    <property type="match status" value="1"/>
</dbReference>
<dbReference type="SMART" id="SM00240">
    <property type="entry name" value="FHA"/>
    <property type="match status" value="1"/>
</dbReference>
<dbReference type="Pfam" id="PF00498">
    <property type="entry name" value="FHA"/>
    <property type="match status" value="1"/>
</dbReference>
<feature type="transmembrane region" description="Helical" evidence="2">
    <location>
        <begin position="116"/>
        <end position="139"/>
    </location>
</feature>
<dbReference type="CDD" id="cd00038">
    <property type="entry name" value="CAP_ED"/>
    <property type="match status" value="1"/>
</dbReference>
<evidence type="ECO:0000256" key="1">
    <source>
        <dbReference type="ARBA" id="ARBA00009299"/>
    </source>
</evidence>
<name>A0A2H6LNN5_9NOSO</name>
<dbReference type="Proteomes" id="UP000236527">
    <property type="component" value="Unassembled WGS sequence"/>
</dbReference>
<feature type="domain" description="FHA" evidence="3">
    <location>
        <begin position="588"/>
        <end position="637"/>
    </location>
</feature>
<dbReference type="PROSITE" id="PS50006">
    <property type="entry name" value="FHA_DOMAIN"/>
    <property type="match status" value="1"/>
</dbReference>
<dbReference type="InterPro" id="IPR021133">
    <property type="entry name" value="HEAT_type_2"/>
</dbReference>
<dbReference type="PROSITE" id="PS50042">
    <property type="entry name" value="CNMP_BINDING_3"/>
    <property type="match status" value="1"/>
</dbReference>
<dbReference type="PROSITE" id="PS50077">
    <property type="entry name" value="HEAT_REPEAT"/>
    <property type="match status" value="1"/>
</dbReference>
<sequence>MFGFYLYYYLYAGNWDYYYSGAWTHEEGQLSTLFNPGFYFFGQAIPVPKIIAAPITLAVCAGLSYLICLSLEKAYRAFIKRKGRNISEEDILHTCFVLCTFVSFNVFFSFGGRPNISLFPTWGILLLNAFVVLVSSLWLHRSLARSRDNYSRESLASSLRRQLNKLAVDWSKFLEGRSLQDLLPNEVYVLAKVLPGFSRADRLRVYKGVLQESLQEGNVQSADSLEVLKDVRKELNISDEEHYSVLAELGVEDPALLDPQRQLSRENQLRIDSYRRALELVIQELVETGTPLSDAFERKQKQIMSLRQEYAITSAEQEQVLAEMFNQDGALLRTAETLLSQLQDLAVRYQALQNLVSNPHAPVYVLLRQAVQEKQKLIVTQLLSILEILGDTPEALDIARSIGVLAANILGDILRSNEEQSKWISRLSMRVIASLRQAKDLVTQSVGIATDINPGIADTQIDAPNSIRNSASTNTSTWSSIVAPTQIPEPALRSDVIIDVLMQLLQDIDPLVQAASLYALHQIDPSLGFQQARQLLDTKSTKDQLVIETAGRILGQGQTHAKNTVPTMIAQIKIMGRVERRVFQQSTVRVGREVGNDIIISDNRVSRQHAIFYLDEKGVSVKDLGSSNGLRIGKTQILDQQAQLQQGDVVRFSSGDDIVILVQWEMQAQQGDTLAEALGTLEKLLWLYKSSFFSGLKANVLIDLAKNSHVRVYRPEEEICRMGTVAHDLIVLIDGEARVSQSMGNQDLSGMILPGQTIGELEVLNHTNYAATVVASGTRTKTLRINAENFEAVLAQDTLLARNILELLSNRLQASLGQACSITQL</sequence>
<dbReference type="Gene3D" id="2.60.200.20">
    <property type="match status" value="1"/>
</dbReference>
<keyword evidence="2" id="KW-0812">Transmembrane</keyword>
<feature type="domain" description="Cyclic nucleotide-binding" evidence="4">
    <location>
        <begin position="692"/>
        <end position="811"/>
    </location>
</feature>
<dbReference type="InterPro" id="IPR014710">
    <property type="entry name" value="RmlC-like_jellyroll"/>
</dbReference>
<dbReference type="SUPFAM" id="SSF49879">
    <property type="entry name" value="SMAD/FHA domain"/>
    <property type="match status" value="1"/>
</dbReference>
<evidence type="ECO:0000313" key="6">
    <source>
        <dbReference type="EMBL" id="GBE94835.1"/>
    </source>
</evidence>
<dbReference type="CDD" id="cd00060">
    <property type="entry name" value="FHA"/>
    <property type="match status" value="1"/>
</dbReference>
<dbReference type="SUPFAM" id="SSF48371">
    <property type="entry name" value="ARM repeat"/>
    <property type="match status" value="1"/>
</dbReference>